<gene>
    <name evidence="1" type="ORF">N329_01189</name>
</gene>
<evidence type="ECO:0000313" key="2">
    <source>
        <dbReference type="Proteomes" id="UP000054379"/>
    </source>
</evidence>
<evidence type="ECO:0000313" key="1">
    <source>
        <dbReference type="EMBL" id="KFQ11995.1"/>
    </source>
</evidence>
<proteinExistence type="predicted"/>
<name>A0A091PWE4_HALAL</name>
<dbReference type="AlphaFoldDB" id="A0A091PWE4"/>
<sequence>FRLDTRKNFFTNRVIKHWNKLPREEVESPSLEAFKNHTDEALKDIV</sequence>
<reference evidence="1 2" key="1">
    <citation type="submission" date="2014-04" db="EMBL/GenBank/DDBJ databases">
        <title>Genome evolution of avian class.</title>
        <authorList>
            <person name="Zhang G."/>
            <person name="Li C."/>
        </authorList>
    </citation>
    <scope>NUCLEOTIDE SEQUENCE [LARGE SCALE GENOMIC DNA]</scope>
    <source>
        <strain evidence="1">BGI_N329</strain>
    </source>
</reference>
<feature type="non-terminal residue" evidence="1">
    <location>
        <position position="1"/>
    </location>
</feature>
<dbReference type="Proteomes" id="UP000054379">
    <property type="component" value="Unassembled WGS sequence"/>
</dbReference>
<protein>
    <submittedName>
        <fullName evidence="1">Uncharacterized protein</fullName>
    </submittedName>
</protein>
<accession>A0A091PWE4</accession>
<feature type="non-terminal residue" evidence="1">
    <location>
        <position position="46"/>
    </location>
</feature>
<dbReference type="EMBL" id="KK666820">
    <property type="protein sequence ID" value="KFQ11995.1"/>
    <property type="molecule type" value="Genomic_DNA"/>
</dbReference>
<organism evidence="1 2">
    <name type="scientific">Haliaeetus albicilla</name>
    <name type="common">White-tailed sea-eagle</name>
    <name type="synonym">Falco albicilla</name>
    <dbReference type="NCBI Taxonomy" id="8969"/>
    <lineage>
        <taxon>Eukaryota</taxon>
        <taxon>Metazoa</taxon>
        <taxon>Chordata</taxon>
        <taxon>Craniata</taxon>
        <taxon>Vertebrata</taxon>
        <taxon>Euteleostomi</taxon>
        <taxon>Archelosauria</taxon>
        <taxon>Archosauria</taxon>
        <taxon>Dinosauria</taxon>
        <taxon>Saurischia</taxon>
        <taxon>Theropoda</taxon>
        <taxon>Coelurosauria</taxon>
        <taxon>Aves</taxon>
        <taxon>Neognathae</taxon>
        <taxon>Neoaves</taxon>
        <taxon>Telluraves</taxon>
        <taxon>Accipitrimorphae</taxon>
        <taxon>Accipitriformes</taxon>
        <taxon>Accipitridae</taxon>
        <taxon>Accipitrinae</taxon>
        <taxon>Haliaeetus</taxon>
    </lineage>
</organism>